<comment type="caution">
    <text evidence="1">The sequence shown here is derived from an EMBL/GenBank/DDBJ whole genome shotgun (WGS) entry which is preliminary data.</text>
</comment>
<reference evidence="1 2" key="1">
    <citation type="journal article" date="2021" name="Hortic Res">
        <title>High-quality reference genome and annotation aids understanding of berry development for evergreen blueberry (Vaccinium darrowii).</title>
        <authorList>
            <person name="Yu J."/>
            <person name="Hulse-Kemp A.M."/>
            <person name="Babiker E."/>
            <person name="Staton M."/>
        </authorList>
    </citation>
    <scope>NUCLEOTIDE SEQUENCE [LARGE SCALE GENOMIC DNA]</scope>
    <source>
        <strain evidence="2">cv. NJ 8807/NJ 8810</strain>
        <tissue evidence="1">Young leaf</tissue>
    </source>
</reference>
<keyword evidence="2" id="KW-1185">Reference proteome</keyword>
<organism evidence="1 2">
    <name type="scientific">Vaccinium darrowii</name>
    <dbReference type="NCBI Taxonomy" id="229202"/>
    <lineage>
        <taxon>Eukaryota</taxon>
        <taxon>Viridiplantae</taxon>
        <taxon>Streptophyta</taxon>
        <taxon>Embryophyta</taxon>
        <taxon>Tracheophyta</taxon>
        <taxon>Spermatophyta</taxon>
        <taxon>Magnoliopsida</taxon>
        <taxon>eudicotyledons</taxon>
        <taxon>Gunneridae</taxon>
        <taxon>Pentapetalae</taxon>
        <taxon>asterids</taxon>
        <taxon>Ericales</taxon>
        <taxon>Ericaceae</taxon>
        <taxon>Vaccinioideae</taxon>
        <taxon>Vaccinieae</taxon>
        <taxon>Vaccinium</taxon>
    </lineage>
</organism>
<sequence length="415" mass="46224">MSDYLPREVLINILTRLPAKSLLKFRCVCKSWLSLISSPDFTSAHLHLTTKPALLLFRHFSLSPKCKELFSLRSDDADFTSLGDLNCPSKTRSGCFFRVVGCCNGVICLSDDCFSYTYTIILWNPAIRRYLTLPRPNLCFDDYGPYMFSLGFGFDPKTNDHKIIRIVYQEEAGRVKVWAAPPKVEVYALSTGLWKTLKGAKIGFHMVEFFWSSVFANGRVHWMVYNGGKSIGYCNVVLVFDMGSEVFKEVKLPEKLVGECPLDLAVVAYRDSISVFQYDNRGPYSCKGFTVWVMKQYGVEESWSKLFTGSLNGGVSTVLGFRSSGEVVVEKWDGKLVSCQPGRIKKMGIRGGKESFYLGTYTESLILLDGGNVVPTDDIVSSVGVDGSSGAAAVLSKLEDYSRMHYLFAASALNP</sequence>
<gene>
    <name evidence="1" type="ORF">Vadar_011744</name>
</gene>
<evidence type="ECO:0000313" key="1">
    <source>
        <dbReference type="EMBL" id="KAH7862976.1"/>
    </source>
</evidence>
<accession>A0ACB7ZB60</accession>
<name>A0ACB7ZB60_9ERIC</name>
<evidence type="ECO:0000313" key="2">
    <source>
        <dbReference type="Proteomes" id="UP000828048"/>
    </source>
</evidence>
<protein>
    <submittedName>
        <fullName evidence="1">Uncharacterized protein</fullName>
    </submittedName>
</protein>
<proteinExistence type="predicted"/>
<dbReference type="EMBL" id="CM037162">
    <property type="protein sequence ID" value="KAH7862976.1"/>
    <property type="molecule type" value="Genomic_DNA"/>
</dbReference>
<dbReference type="Proteomes" id="UP000828048">
    <property type="component" value="Chromosome 12"/>
</dbReference>